<feature type="region of interest" description="Disordered" evidence="1">
    <location>
        <begin position="1"/>
        <end position="22"/>
    </location>
</feature>
<evidence type="ECO:0000313" key="3">
    <source>
        <dbReference type="Proteomes" id="UP000019024"/>
    </source>
</evidence>
<dbReference type="Pfam" id="PF24430">
    <property type="entry name" value="DUF7553"/>
    <property type="match status" value="1"/>
</dbReference>
<gene>
    <name evidence="2" type="ORF">HALLA_18640</name>
</gene>
<dbReference type="AlphaFoldDB" id="W0JU03"/>
<dbReference type="eggNOG" id="arCOG10792">
    <property type="taxonomic scope" value="Archaea"/>
</dbReference>
<accession>W0JU03</accession>
<dbReference type="GeneID" id="25146414"/>
<reference evidence="2 3" key="1">
    <citation type="submission" date="2014-01" db="EMBL/GenBank/DDBJ databases">
        <authorList>
            <consortium name="DOE Joint Genome Institute"/>
            <person name="Anderson I."/>
            <person name="Huntemann M."/>
            <person name="Han J."/>
            <person name="Chen A."/>
            <person name="Kyrpides N."/>
            <person name="Mavromatis K."/>
            <person name="Markowitz V."/>
            <person name="Palaniappan K."/>
            <person name="Ivanova N."/>
            <person name="Schaumberg A."/>
            <person name="Pati A."/>
            <person name="Liolios K."/>
            <person name="Nordberg H.P."/>
            <person name="Cantor M.N."/>
            <person name="Hua S.X."/>
            <person name="Woyke T."/>
        </authorList>
    </citation>
    <scope>NUCLEOTIDE SEQUENCE [LARGE SCALE GENOMIC DNA]</scope>
    <source>
        <strain evidence="2 3">XH-48</strain>
    </source>
</reference>
<sequence>MVASELQTARTELDDAVDTAGDDIRDDLRETAAEFSKLETETETVDHAVLDDHLNTLRQLRERAGGETEAAVDRALEHAESYREDLEQA</sequence>
<dbReference type="Proteomes" id="UP000019024">
    <property type="component" value="Chromosome"/>
</dbReference>
<keyword evidence="3" id="KW-1185">Reference proteome</keyword>
<dbReference type="InterPro" id="IPR055975">
    <property type="entry name" value="DUF7553"/>
</dbReference>
<evidence type="ECO:0000256" key="1">
    <source>
        <dbReference type="SAM" id="MobiDB-lite"/>
    </source>
</evidence>
<organism evidence="2 3">
    <name type="scientific">Halostagnicola larsenii XH-48</name>
    <dbReference type="NCBI Taxonomy" id="797299"/>
    <lineage>
        <taxon>Archaea</taxon>
        <taxon>Methanobacteriati</taxon>
        <taxon>Methanobacteriota</taxon>
        <taxon>Stenosarchaea group</taxon>
        <taxon>Halobacteria</taxon>
        <taxon>Halobacteriales</taxon>
        <taxon>Natrialbaceae</taxon>
        <taxon>Halostagnicola</taxon>
    </lineage>
</organism>
<dbReference type="HOGENOM" id="CLU_188094_0_0_2"/>
<dbReference type="OrthoDB" id="197463at2157"/>
<dbReference type="EMBL" id="CP007055">
    <property type="protein sequence ID" value="AHG00508.1"/>
    <property type="molecule type" value="Genomic_DNA"/>
</dbReference>
<evidence type="ECO:0000313" key="2">
    <source>
        <dbReference type="EMBL" id="AHG00508.1"/>
    </source>
</evidence>
<dbReference type="RefSeq" id="WP_049953762.1">
    <property type="nucleotide sequence ID" value="NZ_CP007055.1"/>
</dbReference>
<feature type="compositionally biased region" description="Polar residues" evidence="1">
    <location>
        <begin position="1"/>
        <end position="10"/>
    </location>
</feature>
<proteinExistence type="predicted"/>
<protein>
    <submittedName>
        <fullName evidence="2">Uncharacterized protein</fullName>
    </submittedName>
</protein>
<name>W0JU03_9EURY</name>
<dbReference type="KEGG" id="hlr:HALLA_18640"/>